<feature type="signal peptide" evidence="1">
    <location>
        <begin position="1"/>
        <end position="21"/>
    </location>
</feature>
<dbReference type="SUPFAM" id="SSF69318">
    <property type="entry name" value="Integrin alpha N-terminal domain"/>
    <property type="match status" value="1"/>
</dbReference>
<dbReference type="InterPro" id="IPR049366">
    <property type="entry name" value="RGL11_C"/>
</dbReference>
<dbReference type="InterPro" id="IPR034641">
    <property type="entry name" value="RGL11"/>
</dbReference>
<dbReference type="Pfam" id="PF18370">
    <property type="entry name" value="RGI_lyase"/>
    <property type="match status" value="1"/>
</dbReference>
<dbReference type="PANTHER" id="PTHR43118:SF1">
    <property type="entry name" value="RHAMNOGALACTURONAN LYASE (EUROFUNG)"/>
    <property type="match status" value="1"/>
</dbReference>
<keyword evidence="4" id="KW-0456">Lyase</keyword>
<evidence type="ECO:0000313" key="5">
    <source>
        <dbReference type="Proteomes" id="UP000199532"/>
    </source>
</evidence>
<dbReference type="InterPro" id="IPR013783">
    <property type="entry name" value="Ig-like_fold"/>
</dbReference>
<feature type="domain" description="Rhamnogalacturonan I lyase beta-sheet" evidence="2">
    <location>
        <begin position="23"/>
        <end position="107"/>
    </location>
</feature>
<dbReference type="Gene3D" id="2.60.40.10">
    <property type="entry name" value="Immunoglobulins"/>
    <property type="match status" value="1"/>
</dbReference>
<dbReference type="InterPro" id="IPR028994">
    <property type="entry name" value="Integrin_alpha_N"/>
</dbReference>
<dbReference type="PANTHER" id="PTHR43118">
    <property type="entry name" value="RHAMNOGALACTURONAN LYASE (EUROFUNG)"/>
    <property type="match status" value="1"/>
</dbReference>
<dbReference type="CDD" id="cd10318">
    <property type="entry name" value="RGL11"/>
    <property type="match status" value="1"/>
</dbReference>
<name>A0A1H6RBL1_9BACT</name>
<dbReference type="GO" id="GO:0016829">
    <property type="term" value="F:lyase activity"/>
    <property type="evidence" value="ECO:0007669"/>
    <property type="project" value="UniProtKB-KW"/>
</dbReference>
<feature type="chain" id="PRO_5011788718" evidence="1">
    <location>
        <begin position="22"/>
        <end position="622"/>
    </location>
</feature>
<dbReference type="OrthoDB" id="9802318at2"/>
<keyword evidence="1" id="KW-0732">Signal</keyword>
<protein>
    <submittedName>
        <fullName evidence="4">Rhamnogalacturonan endolyase</fullName>
    </submittedName>
</protein>
<dbReference type="Pfam" id="PF21348">
    <property type="entry name" value="RGL11_C"/>
    <property type="match status" value="1"/>
</dbReference>
<evidence type="ECO:0000313" key="4">
    <source>
        <dbReference type="EMBL" id="SEI53238.1"/>
    </source>
</evidence>
<evidence type="ECO:0000259" key="3">
    <source>
        <dbReference type="Pfam" id="PF21348"/>
    </source>
</evidence>
<sequence>MIRTLLCVSFLFLTLSNDCFAQRQMENLNRGLVAIKTDSNHVYIGWRLLGNDQPGTGFNLYRGKSKLNTKPIANATGFIDKNPTGEGYTVKSVTNGKEQKTSEYVSVAKKNYLSIPLKIPAGGETPDGKEYTYNANDASVGDLDGDGEYEIILKWEPSNAKDNSQRGYTGNVFIDAYKLSGKHLWRIDLGKNIRAGAHYTQFMVYDLDGNGKAEIACKTADGTIDGAGKTIGDGNADFRNNQGYILSGPEFLTVFEGASGKALATESFYPQRHPVKGDDPSMDEMKEIWGDNYGNRIDRYVSAVAYLDGVKPSLIIGRGYYTRLVRVAWDFRDGKLTRRWIFDSDEEHNKAYAGQGNHNLSIGDVDGDGKDEIINGASVVDDNGKGLYASGLGHGDAQHMSDTDPDRPGLEIWQSYEEPKKYGKFGLELRDATTGKTLFGVDGQNKDIGRCMASDIDPRYKGYEYWGSVGGLYNSKGEEISKTKPSSTNFAVWWDADLTRELLDGNHIDKWDYNTGTTTNIFTVEGCVSNNGTKSTPALSADILGDWREEVILRTVDNIELRIFTTTIPATNRMTTLMHDPQYRLAVAWQNSAYNQPPHPGFYLGEGMKTPVKTKIEIINKK</sequence>
<dbReference type="InterPro" id="IPR041624">
    <property type="entry name" value="RGI_lyase"/>
</dbReference>
<proteinExistence type="predicted"/>
<dbReference type="Proteomes" id="UP000199532">
    <property type="component" value="Unassembled WGS sequence"/>
</dbReference>
<reference evidence="4 5" key="1">
    <citation type="submission" date="2016-10" db="EMBL/GenBank/DDBJ databases">
        <authorList>
            <person name="de Groot N.N."/>
        </authorList>
    </citation>
    <scope>NUCLEOTIDE SEQUENCE [LARGE SCALE GENOMIC DNA]</scope>
    <source>
        <strain evidence="4 5">DSM 19938</strain>
    </source>
</reference>
<dbReference type="AlphaFoldDB" id="A0A1H6RBL1"/>
<gene>
    <name evidence="4" type="ORF">SAMN04487995_1187</name>
</gene>
<keyword evidence="5" id="KW-1185">Reference proteome</keyword>
<dbReference type="STRING" id="408657.SAMN04487995_1187"/>
<evidence type="ECO:0000259" key="2">
    <source>
        <dbReference type="Pfam" id="PF18370"/>
    </source>
</evidence>
<evidence type="ECO:0000256" key="1">
    <source>
        <dbReference type="SAM" id="SignalP"/>
    </source>
</evidence>
<accession>A0A1H6RBL1</accession>
<organism evidence="4 5">
    <name type="scientific">Dyadobacter koreensis</name>
    <dbReference type="NCBI Taxonomy" id="408657"/>
    <lineage>
        <taxon>Bacteria</taxon>
        <taxon>Pseudomonadati</taxon>
        <taxon>Bacteroidota</taxon>
        <taxon>Cytophagia</taxon>
        <taxon>Cytophagales</taxon>
        <taxon>Spirosomataceae</taxon>
        <taxon>Dyadobacter</taxon>
    </lineage>
</organism>
<feature type="domain" description="Rhamnogalacturonan lyase family 11 C-terminal" evidence="3">
    <location>
        <begin position="112"/>
        <end position="613"/>
    </location>
</feature>
<dbReference type="EMBL" id="FNXY01000002">
    <property type="protein sequence ID" value="SEI53238.1"/>
    <property type="molecule type" value="Genomic_DNA"/>
</dbReference>
<dbReference type="RefSeq" id="WP_090333293.1">
    <property type="nucleotide sequence ID" value="NZ_FNXY01000002.1"/>
</dbReference>